<evidence type="ECO:0000313" key="2">
    <source>
        <dbReference type="EMBL" id="ADY54511.1"/>
    </source>
</evidence>
<reference evidence="2 3" key="1">
    <citation type="journal article" date="2011" name="Stand. Genomic Sci.">
        <title>Complete genome sequence of Syntrophobotulus glycolicus type strain (FlGlyR).</title>
        <authorList>
            <person name="Han C."/>
            <person name="Mwirichia R."/>
            <person name="Chertkov O."/>
            <person name="Held B."/>
            <person name="Lapidus A."/>
            <person name="Nolan M."/>
            <person name="Lucas S."/>
            <person name="Hammon N."/>
            <person name="Deshpande S."/>
            <person name="Cheng J.F."/>
            <person name="Tapia R."/>
            <person name="Goodwin L."/>
            <person name="Pitluck S."/>
            <person name="Huntemann M."/>
            <person name="Liolios K."/>
            <person name="Ivanova N."/>
            <person name="Pagani I."/>
            <person name="Mavromatis K."/>
            <person name="Ovchinikova G."/>
            <person name="Pati A."/>
            <person name="Chen A."/>
            <person name="Palaniappan K."/>
            <person name="Land M."/>
            <person name="Hauser L."/>
            <person name="Brambilla E.M."/>
            <person name="Rohde M."/>
            <person name="Spring S."/>
            <person name="Sikorski J."/>
            <person name="Goker M."/>
            <person name="Woyke T."/>
            <person name="Bristow J."/>
            <person name="Eisen J.A."/>
            <person name="Markowitz V."/>
            <person name="Hugenholtz P."/>
            <person name="Kyrpides N.C."/>
            <person name="Klenk H.P."/>
            <person name="Detter J.C."/>
        </authorList>
    </citation>
    <scope>NUCLEOTIDE SEQUENCE [LARGE SCALE GENOMIC DNA]</scope>
    <source>
        <strain evidence="3">DSM 8271 / FlGlyR</strain>
    </source>
</reference>
<dbReference type="HOGENOM" id="CLU_065765_4_1_9"/>
<dbReference type="CDD" id="cd13401">
    <property type="entry name" value="Slt70-like"/>
    <property type="match status" value="1"/>
</dbReference>
<feature type="domain" description="Transglycosylase SLT" evidence="1">
    <location>
        <begin position="84"/>
        <end position="186"/>
    </location>
</feature>
<gene>
    <name evidence="2" type="ordered locus">Sgly_0140</name>
</gene>
<name>F0SVN5_SYNGF</name>
<sequence length="207" mass="22877">MKIENEVQLMQLQMMTRTLKQTSGDSKSFYRILNSMLNAMSEQDLAGLNPSLLVNLLRELNPKTKKTSSAETNDSSDSSIQEAVTKASAKYGIDQDFIMAVIRQESAFNSSAVSSAGAMGLMQLMPQTAQELGVRNPFSVEQNVDGGTKYLKQLLNMYGNSKEMALAAYNAGAGTVSSRNVQSKDQIDRLPAETREYVTRVMDYYNK</sequence>
<reference evidence="3" key="2">
    <citation type="submission" date="2011-02" db="EMBL/GenBank/DDBJ databases">
        <title>The complete genome of Syntrophobotulus glycolicus DSM 8271.</title>
        <authorList>
            <person name="Lucas S."/>
            <person name="Copeland A."/>
            <person name="Lapidus A."/>
            <person name="Bruce D."/>
            <person name="Goodwin L."/>
            <person name="Pitluck S."/>
            <person name="Kyrpides N."/>
            <person name="Mavromatis K."/>
            <person name="Pagani I."/>
            <person name="Ivanova N."/>
            <person name="Mikhailova N."/>
            <person name="Chertkov O."/>
            <person name="Held B."/>
            <person name="Detter J.C."/>
            <person name="Tapia R."/>
            <person name="Han C."/>
            <person name="Land M."/>
            <person name="Hauser L."/>
            <person name="Markowitz V."/>
            <person name="Cheng J.-F."/>
            <person name="Hugenholtz P."/>
            <person name="Woyke T."/>
            <person name="Wu D."/>
            <person name="Spring S."/>
            <person name="Schroeder M."/>
            <person name="Brambilla E."/>
            <person name="Klenk H.-P."/>
            <person name="Eisen J.A."/>
        </authorList>
    </citation>
    <scope>NUCLEOTIDE SEQUENCE [LARGE SCALE GENOMIC DNA]</scope>
    <source>
        <strain evidence="3">DSM 8271 / FlGlyR</strain>
    </source>
</reference>
<accession>F0SVN5</accession>
<dbReference type="InterPro" id="IPR008258">
    <property type="entry name" value="Transglycosylase_SLT_dom_1"/>
</dbReference>
<dbReference type="InterPro" id="IPR023346">
    <property type="entry name" value="Lysozyme-like_dom_sf"/>
</dbReference>
<evidence type="ECO:0000313" key="3">
    <source>
        <dbReference type="Proteomes" id="UP000007488"/>
    </source>
</evidence>
<dbReference type="PANTHER" id="PTHR37423:SF2">
    <property type="entry name" value="MEMBRANE-BOUND LYTIC MUREIN TRANSGLYCOSYLASE C"/>
    <property type="match status" value="1"/>
</dbReference>
<dbReference type="Pfam" id="PF01464">
    <property type="entry name" value="SLT"/>
    <property type="match status" value="1"/>
</dbReference>
<dbReference type="PANTHER" id="PTHR37423">
    <property type="entry name" value="SOLUBLE LYTIC MUREIN TRANSGLYCOSYLASE-RELATED"/>
    <property type="match status" value="1"/>
</dbReference>
<organism evidence="2 3">
    <name type="scientific">Syntrophobotulus glycolicus (strain DSM 8271 / FlGlyR)</name>
    <dbReference type="NCBI Taxonomy" id="645991"/>
    <lineage>
        <taxon>Bacteria</taxon>
        <taxon>Bacillati</taxon>
        <taxon>Bacillota</taxon>
        <taxon>Clostridia</taxon>
        <taxon>Eubacteriales</taxon>
        <taxon>Desulfitobacteriaceae</taxon>
        <taxon>Syntrophobotulus</taxon>
    </lineage>
</organism>
<dbReference type="KEGG" id="sgy:Sgly_0140"/>
<dbReference type="AlphaFoldDB" id="F0SVN5"/>
<dbReference type="OrthoDB" id="9815002at2"/>
<dbReference type="eggNOG" id="COG0741">
    <property type="taxonomic scope" value="Bacteria"/>
</dbReference>
<evidence type="ECO:0000259" key="1">
    <source>
        <dbReference type="Pfam" id="PF01464"/>
    </source>
</evidence>
<proteinExistence type="predicted"/>
<dbReference type="RefSeq" id="WP_013623382.1">
    <property type="nucleotide sequence ID" value="NC_015172.1"/>
</dbReference>
<protein>
    <submittedName>
        <fullName evidence="2">Lytic transglycosylase catalytic</fullName>
    </submittedName>
</protein>
<dbReference type="SUPFAM" id="SSF53955">
    <property type="entry name" value="Lysozyme-like"/>
    <property type="match status" value="1"/>
</dbReference>
<dbReference type="Proteomes" id="UP000007488">
    <property type="component" value="Chromosome"/>
</dbReference>
<keyword evidence="3" id="KW-1185">Reference proteome</keyword>
<dbReference type="STRING" id="645991.Sgly_0140"/>
<dbReference type="Gene3D" id="1.10.530.10">
    <property type="match status" value="1"/>
</dbReference>
<dbReference type="EMBL" id="CP002547">
    <property type="protein sequence ID" value="ADY54511.1"/>
    <property type="molecule type" value="Genomic_DNA"/>
</dbReference>